<organism evidence="1 2">
    <name type="scientific">Leeuwenhoekiella polynyae</name>
    <dbReference type="NCBI Taxonomy" id="1550906"/>
    <lineage>
        <taxon>Bacteria</taxon>
        <taxon>Pseudomonadati</taxon>
        <taxon>Bacteroidota</taxon>
        <taxon>Flavobacteriia</taxon>
        <taxon>Flavobacteriales</taxon>
        <taxon>Flavobacteriaceae</taxon>
        <taxon>Leeuwenhoekiella</taxon>
    </lineage>
</organism>
<accession>A0A4Q0PE54</accession>
<evidence type="ECO:0008006" key="3">
    <source>
        <dbReference type="Google" id="ProtNLM"/>
    </source>
</evidence>
<name>A0A4Q0PE54_9FLAO</name>
<protein>
    <recommendedName>
        <fullName evidence="3">GDP-fucose protein O-fucosyltransferase</fullName>
    </recommendedName>
</protein>
<dbReference type="EMBL" id="QOVK01000003">
    <property type="protein sequence ID" value="RXG25170.1"/>
    <property type="molecule type" value="Genomic_DNA"/>
</dbReference>
<gene>
    <name evidence="1" type="ORF">DSM02_1140</name>
</gene>
<evidence type="ECO:0000313" key="2">
    <source>
        <dbReference type="Proteomes" id="UP000289859"/>
    </source>
</evidence>
<dbReference type="Gene3D" id="3.40.50.11350">
    <property type="match status" value="1"/>
</dbReference>
<comment type="caution">
    <text evidence="1">The sequence shown here is derived from an EMBL/GenBank/DDBJ whole genome shotgun (WGS) entry which is preliminary data.</text>
</comment>
<reference evidence="1 2" key="1">
    <citation type="submission" date="2018-07" db="EMBL/GenBank/DDBJ databases">
        <title>Leeuwenhoekiella genomics.</title>
        <authorList>
            <person name="Tahon G."/>
            <person name="Willems A."/>
        </authorList>
    </citation>
    <scope>NUCLEOTIDE SEQUENCE [LARGE SCALE GENOMIC DNA]</scope>
    <source>
        <strain evidence="1 2">LMG 29608</strain>
    </source>
</reference>
<evidence type="ECO:0000313" key="1">
    <source>
        <dbReference type="EMBL" id="RXG25170.1"/>
    </source>
</evidence>
<proteinExistence type="predicted"/>
<sequence>MSSIKLFLNSAYQRGMDYYFNLRLERNKRIILESKSKGVFAVEVFSKMGFGANFIWLLEILEYCDIEGIQPYVIVTNPSKRIGSKSFSELIQLKKGGEKLFFLRYAAMRSFKDLGLSRTWDYNSRLNLDRANYLVKKYLEIDTGVIEFVQNYITDHFKTNRIIGVHYRGTDKTSEAPAVSYEQVKEIMHTKLLNDSENTQFFLASDDYNFIDYMTAHFGNEYILTRSVNRSKNGKPIHITSKNLREINREALIDCLILSECNKLIKTASILSGCSVIFNPNLEVEMLNEPYANYRFFPEKFFVKSKLL</sequence>
<dbReference type="AlphaFoldDB" id="A0A4Q0PE54"/>
<dbReference type="Proteomes" id="UP000289859">
    <property type="component" value="Unassembled WGS sequence"/>
</dbReference>
<keyword evidence="2" id="KW-1185">Reference proteome</keyword>